<protein>
    <submittedName>
        <fullName evidence="2">Jg10665 protein</fullName>
    </submittedName>
</protein>
<evidence type="ECO:0000313" key="2">
    <source>
        <dbReference type="EMBL" id="CAH2241498.1"/>
    </source>
</evidence>
<gene>
    <name evidence="2" type="primary">jg10665</name>
    <name evidence="2" type="ORF">PAEG_LOCUS17933</name>
</gene>
<sequence length="228" mass="25516">MPLMRIRSVEIVFEDELSTCTDTGLLDRSIELILSDSDDSTKCVEDLEHLQQERDDNDSVTLNAEADLSDDNSYSKHYTKNVRASQDNREQNESLTLPNDDTLSLNISELGDSGRFTEEASSSHIEVPIITYDDAVLSHSFDAVNVDESSTIHSMYEVSEISGVNTASNRLYEYIDSNSDSSDNTAVCDDEYPCAKPIITVPNTDPEDQTVYDSYDLQYDSFVDIGKF</sequence>
<reference evidence="2" key="1">
    <citation type="submission" date="2022-03" db="EMBL/GenBank/DDBJ databases">
        <authorList>
            <person name="Lindestad O."/>
        </authorList>
    </citation>
    <scope>NUCLEOTIDE SEQUENCE</scope>
</reference>
<proteinExistence type="predicted"/>
<keyword evidence="3" id="KW-1185">Reference proteome</keyword>
<comment type="caution">
    <text evidence="2">The sequence shown here is derived from an EMBL/GenBank/DDBJ whole genome shotgun (WGS) entry which is preliminary data.</text>
</comment>
<dbReference type="Proteomes" id="UP000838756">
    <property type="component" value="Unassembled WGS sequence"/>
</dbReference>
<dbReference type="AlphaFoldDB" id="A0A8S4RUM4"/>
<accession>A0A8S4RUM4</accession>
<name>A0A8S4RUM4_9NEOP</name>
<dbReference type="OrthoDB" id="7346918at2759"/>
<evidence type="ECO:0000313" key="3">
    <source>
        <dbReference type="Proteomes" id="UP000838756"/>
    </source>
</evidence>
<organism evidence="2 3">
    <name type="scientific">Pararge aegeria aegeria</name>
    <dbReference type="NCBI Taxonomy" id="348720"/>
    <lineage>
        <taxon>Eukaryota</taxon>
        <taxon>Metazoa</taxon>
        <taxon>Ecdysozoa</taxon>
        <taxon>Arthropoda</taxon>
        <taxon>Hexapoda</taxon>
        <taxon>Insecta</taxon>
        <taxon>Pterygota</taxon>
        <taxon>Neoptera</taxon>
        <taxon>Endopterygota</taxon>
        <taxon>Lepidoptera</taxon>
        <taxon>Glossata</taxon>
        <taxon>Ditrysia</taxon>
        <taxon>Papilionoidea</taxon>
        <taxon>Nymphalidae</taxon>
        <taxon>Satyrinae</taxon>
        <taxon>Satyrini</taxon>
        <taxon>Parargina</taxon>
        <taxon>Pararge</taxon>
    </lineage>
</organism>
<dbReference type="EMBL" id="CAKXAJ010025577">
    <property type="protein sequence ID" value="CAH2241498.1"/>
    <property type="molecule type" value="Genomic_DNA"/>
</dbReference>
<feature type="region of interest" description="Disordered" evidence="1">
    <location>
        <begin position="82"/>
        <end position="101"/>
    </location>
</feature>
<evidence type="ECO:0000256" key="1">
    <source>
        <dbReference type="SAM" id="MobiDB-lite"/>
    </source>
</evidence>